<gene>
    <name evidence="1" type="ORF">ENX16_02355</name>
</gene>
<evidence type="ECO:0000313" key="1">
    <source>
        <dbReference type="EMBL" id="HGD12911.1"/>
    </source>
</evidence>
<accession>A0A7V3PSX0</accession>
<dbReference type="EMBL" id="DTMZ01000049">
    <property type="protein sequence ID" value="HGD12911.1"/>
    <property type="molecule type" value="Genomic_DNA"/>
</dbReference>
<comment type="caution">
    <text evidence="1">The sequence shown here is derived from an EMBL/GenBank/DDBJ whole genome shotgun (WGS) entry which is preliminary data.</text>
</comment>
<protein>
    <submittedName>
        <fullName evidence="1">Uncharacterized protein</fullName>
    </submittedName>
</protein>
<organism evidence="1">
    <name type="scientific">candidate division WOR-3 bacterium</name>
    <dbReference type="NCBI Taxonomy" id="2052148"/>
    <lineage>
        <taxon>Bacteria</taxon>
        <taxon>Bacteria division WOR-3</taxon>
    </lineage>
</organism>
<reference evidence="1" key="1">
    <citation type="journal article" date="2020" name="mSystems">
        <title>Genome- and Community-Level Interaction Insights into Carbon Utilization and Element Cycling Functions of Hydrothermarchaeota in Hydrothermal Sediment.</title>
        <authorList>
            <person name="Zhou Z."/>
            <person name="Liu Y."/>
            <person name="Xu W."/>
            <person name="Pan J."/>
            <person name="Luo Z.H."/>
            <person name="Li M."/>
        </authorList>
    </citation>
    <scope>NUCLEOTIDE SEQUENCE [LARGE SCALE GENOMIC DNA]</scope>
    <source>
        <strain evidence="1">SpSt-914</strain>
    </source>
</reference>
<dbReference type="AlphaFoldDB" id="A0A7V3PSX0"/>
<proteinExistence type="predicted"/>
<sequence length="293" mass="33011">MNLLRLLFTLVVYAGEIVPPGNIPKVGLKVLRSVVSDYYLLSANKPAEFKVTGIPDSGAWLRVYSRLWFENNAKPGEKGIYVLRFIQGKTEQQFHLQTQVSTSTRGPAGQPIGKWRSFYVHLLPGGDHFQLILDSASTDTVGVRFRFQLPRLWEQVKIPNASPMTLVYQTESIAIRKTGYFKLETGKPVNILVSGPGQLRLRFRIDYDPGMTGPQSFIVEVSENNNQLVNRTFRTKKDKTVRYLENAEVIPSTERSLSFQLSEGEHRLGVIIKGTLAKSAVLAIDRLPGEKYE</sequence>
<name>A0A7V3PSX0_UNCW3</name>